<dbReference type="AlphaFoldDB" id="A0AAD8T0H2"/>
<sequence>MGMEQLEEFRENQLLASACSNRTHVLTCNMKLKYDPYVELHGGLALQRATLVVIKPSPDCTGGCHASRKESEAFVSGAFVGPFRFVAKALMKRRTYLLEMNGF</sequence>
<organism evidence="1 2">
    <name type="scientific">Lolium multiflorum</name>
    <name type="common">Italian ryegrass</name>
    <name type="synonym">Lolium perenne subsp. multiflorum</name>
    <dbReference type="NCBI Taxonomy" id="4521"/>
    <lineage>
        <taxon>Eukaryota</taxon>
        <taxon>Viridiplantae</taxon>
        <taxon>Streptophyta</taxon>
        <taxon>Embryophyta</taxon>
        <taxon>Tracheophyta</taxon>
        <taxon>Spermatophyta</taxon>
        <taxon>Magnoliopsida</taxon>
        <taxon>Liliopsida</taxon>
        <taxon>Poales</taxon>
        <taxon>Poaceae</taxon>
        <taxon>BOP clade</taxon>
        <taxon>Pooideae</taxon>
        <taxon>Poodae</taxon>
        <taxon>Poeae</taxon>
        <taxon>Poeae Chloroplast Group 2 (Poeae type)</taxon>
        <taxon>Loliodinae</taxon>
        <taxon>Loliinae</taxon>
        <taxon>Lolium</taxon>
    </lineage>
</organism>
<comment type="caution">
    <text evidence="1">The sequence shown here is derived from an EMBL/GenBank/DDBJ whole genome shotgun (WGS) entry which is preliminary data.</text>
</comment>
<protein>
    <submittedName>
        <fullName evidence="1">Uncharacterized protein</fullName>
    </submittedName>
</protein>
<reference evidence="1" key="1">
    <citation type="submission" date="2023-07" db="EMBL/GenBank/DDBJ databases">
        <title>A chromosome-level genome assembly of Lolium multiflorum.</title>
        <authorList>
            <person name="Chen Y."/>
            <person name="Copetti D."/>
            <person name="Kolliker R."/>
            <person name="Studer B."/>
        </authorList>
    </citation>
    <scope>NUCLEOTIDE SEQUENCE</scope>
    <source>
        <strain evidence="1">02402/16</strain>
        <tissue evidence="1">Leaf</tissue>
    </source>
</reference>
<dbReference type="PANTHER" id="PTHR31215">
    <property type="entry name" value="OS05G0510400 PROTEIN-RELATED"/>
    <property type="match status" value="1"/>
</dbReference>
<accession>A0AAD8T0H2</accession>
<evidence type="ECO:0000313" key="2">
    <source>
        <dbReference type="Proteomes" id="UP001231189"/>
    </source>
</evidence>
<proteinExistence type="predicted"/>
<keyword evidence="2" id="KW-1185">Reference proteome</keyword>
<dbReference type="EMBL" id="JAUUTY010000003">
    <property type="protein sequence ID" value="KAK1667692.1"/>
    <property type="molecule type" value="Genomic_DNA"/>
</dbReference>
<dbReference type="InterPro" id="IPR044809">
    <property type="entry name" value="AUF1-like"/>
</dbReference>
<evidence type="ECO:0000313" key="1">
    <source>
        <dbReference type="EMBL" id="KAK1667692.1"/>
    </source>
</evidence>
<dbReference type="Proteomes" id="UP001231189">
    <property type="component" value="Unassembled WGS sequence"/>
</dbReference>
<gene>
    <name evidence="1" type="ORF">QYE76_055851</name>
</gene>
<name>A0AAD8T0H2_LOLMU</name>